<evidence type="ECO:0000313" key="3">
    <source>
        <dbReference type="Proteomes" id="UP001160483"/>
    </source>
</evidence>
<evidence type="ECO:0000256" key="1">
    <source>
        <dbReference type="SAM" id="MobiDB-lite"/>
    </source>
</evidence>
<feature type="region of interest" description="Disordered" evidence="1">
    <location>
        <begin position="175"/>
        <end position="248"/>
    </location>
</feature>
<feature type="compositionally biased region" description="Basic and acidic residues" evidence="1">
    <location>
        <begin position="88"/>
        <end position="104"/>
    </location>
</feature>
<feature type="compositionally biased region" description="Basic residues" evidence="1">
    <location>
        <begin position="183"/>
        <end position="195"/>
    </location>
</feature>
<protein>
    <submittedName>
        <fullName evidence="2">Uncharacterized protein</fullName>
    </submittedName>
</protein>
<sequence>MKELATFVNSNVPHTNWNTKDARKMLNDYLMEFEALVTETPGSPPILLDKEDVLSEFQTVQNNLNARCLHFQRFQQLHKRFAMEEAQDEIHTQRNEQNKEEKQKKTTYGKVQLNMTDTQSSRKDKEVVPKKIGTVTKKKVKANGALIGKEMEKVSEKEIVTGAIVAAKSVINKKNENEEKKSQSKTKQRPKSKKQPSKEKNVVPSSLFIVLTSDEEENETPTILQRLTRSKRQASMSPEQSNDRGYDFSSWNEKKKLRRVESAIDATGKANVMTGTLTQATQTTSLHSDGLPDSLVNDKNMPREHTSSQISGNEHTSLMAKAARPARRLPAISQYKLPVDDAGPHPSVEGWNPVSSSQNLTHTNAAPNALRSAIAQAVSQRQQLLFRSQAERCQRTSTSESDDGLCDIDFLKERVSCSGPRSSDDDRYEARPSIGLLPPFIDRSLTTDVTANLERKRVFLRAKELAFDQLKWQRENEFQQQELELLRYEMEAREALARQELKIKRMRIRAAVIQPMISAGASFADIVERLKLL</sequence>
<proteinExistence type="predicted"/>
<dbReference type="Proteomes" id="UP001160483">
    <property type="component" value="Unassembled WGS sequence"/>
</dbReference>
<name>A0AAU9LF16_9STRA</name>
<accession>A0AAU9LF16</accession>
<evidence type="ECO:0000313" key="2">
    <source>
        <dbReference type="EMBL" id="CAH0482802.1"/>
    </source>
</evidence>
<comment type="caution">
    <text evidence="2">The sequence shown here is derived from an EMBL/GenBank/DDBJ whole genome shotgun (WGS) entry which is preliminary data.</text>
</comment>
<dbReference type="EMBL" id="CAKKTJ010000336">
    <property type="protein sequence ID" value="CAH0482802.1"/>
    <property type="molecule type" value="Genomic_DNA"/>
</dbReference>
<organism evidence="2 3">
    <name type="scientific">Peronospora belbahrii</name>
    <dbReference type="NCBI Taxonomy" id="622444"/>
    <lineage>
        <taxon>Eukaryota</taxon>
        <taxon>Sar</taxon>
        <taxon>Stramenopiles</taxon>
        <taxon>Oomycota</taxon>
        <taxon>Peronosporomycetes</taxon>
        <taxon>Peronosporales</taxon>
        <taxon>Peronosporaceae</taxon>
        <taxon>Peronospora</taxon>
    </lineage>
</organism>
<dbReference type="AlphaFoldDB" id="A0AAU9LF16"/>
<feature type="region of interest" description="Disordered" evidence="1">
    <location>
        <begin position="87"/>
        <end position="109"/>
    </location>
</feature>
<feature type="compositionally biased region" description="Polar residues" evidence="1">
    <location>
        <begin position="220"/>
        <end position="240"/>
    </location>
</feature>
<reference evidence="2" key="1">
    <citation type="submission" date="2021-11" db="EMBL/GenBank/DDBJ databases">
        <authorList>
            <person name="Islam A."/>
            <person name="Islam S."/>
            <person name="Flora M.S."/>
            <person name="Rahman M."/>
            <person name="Ziaur R.M."/>
            <person name="Epstein J.H."/>
            <person name="Hassan M."/>
            <person name="Klassen M."/>
            <person name="Woodard K."/>
            <person name="Webb A."/>
            <person name="Webby R.J."/>
            <person name="El Zowalaty M.E."/>
        </authorList>
    </citation>
    <scope>NUCLEOTIDE SEQUENCE</scope>
    <source>
        <strain evidence="2">Pbs3</strain>
    </source>
</reference>
<gene>
    <name evidence="2" type="ORF">PBS003_LOCUS9380</name>
</gene>